<dbReference type="Gene3D" id="1.10.150.130">
    <property type="match status" value="1"/>
</dbReference>
<name>A0A402AES4_9CHLR</name>
<evidence type="ECO:0000256" key="1">
    <source>
        <dbReference type="ARBA" id="ARBA00008857"/>
    </source>
</evidence>
<dbReference type="AlphaFoldDB" id="A0A402AES4"/>
<dbReference type="Proteomes" id="UP000287188">
    <property type="component" value="Unassembled WGS sequence"/>
</dbReference>
<dbReference type="PANTHER" id="PTHR30349">
    <property type="entry name" value="PHAGE INTEGRASE-RELATED"/>
    <property type="match status" value="1"/>
</dbReference>
<sequence length="370" mass="42747">MPKDPRRIKRQEEFAGMPVAEAIHNYLHDPRLKRLSPRTREEYVYELGVFGQWCTHHTLEQHGRQWTATADHNSPHPVMLHQLNDRTIDLFVEHIRATHRPWKAGRQEMSSYTFAGYVRVIKSFLSWCARDDEYSAHITPLAVQRIEKPRVIETIIETFTVEQITALFDACDKETSEHLQIRNRAILSVLLDAGLRATELVTLTIGNVSLDPKDAYVRVLGKGSKWGEVGLGEQSRRAIHKYIRLYREPTLSHELEQKRQQVSPRELAQVSRQYMAQAVLFVNRCGDPLTRSGLGRIIDRLGERANIQGVRCSPHTFRHTFAVNFIRQGGNIYKLSRLLRHSSIQVTEEYLKSLKQSEARRDAKSVLDNL</sequence>
<dbReference type="InterPro" id="IPR002104">
    <property type="entry name" value="Integrase_catalytic"/>
</dbReference>
<accession>A0A402AES4</accession>
<dbReference type="InterPro" id="IPR013762">
    <property type="entry name" value="Integrase-like_cat_sf"/>
</dbReference>
<dbReference type="PROSITE" id="PS50042">
    <property type="entry name" value="CNMP_BINDING_3"/>
    <property type="match status" value="1"/>
</dbReference>
<dbReference type="GO" id="GO:0003677">
    <property type="term" value="F:DNA binding"/>
    <property type="evidence" value="ECO:0007669"/>
    <property type="project" value="UniProtKB-KW"/>
</dbReference>
<keyword evidence="3" id="KW-0233">DNA recombination</keyword>
<dbReference type="GO" id="GO:0006310">
    <property type="term" value="P:DNA recombination"/>
    <property type="evidence" value="ECO:0007669"/>
    <property type="project" value="UniProtKB-KW"/>
</dbReference>
<reference evidence="7" key="1">
    <citation type="submission" date="2018-12" db="EMBL/GenBank/DDBJ databases">
        <title>Tengunoibacter tsumagoiensis gen. nov., sp. nov., Dictyobacter kobayashii sp. nov., D. alpinus sp. nov., and D. joshuensis sp. nov. and description of Dictyobacteraceae fam. nov. within the order Ktedonobacterales isolated from Tengu-no-mugimeshi.</title>
        <authorList>
            <person name="Wang C.M."/>
            <person name="Zheng Y."/>
            <person name="Sakai Y."/>
            <person name="Toyoda A."/>
            <person name="Minakuchi Y."/>
            <person name="Abe K."/>
            <person name="Yokota A."/>
            <person name="Yabe S."/>
        </authorList>
    </citation>
    <scope>NUCLEOTIDE SEQUENCE [LARGE SCALE GENOMIC DNA]</scope>
    <source>
        <strain evidence="7">Uno11</strain>
    </source>
</reference>
<dbReference type="InterPro" id="IPR050090">
    <property type="entry name" value="Tyrosine_recombinase_XerCD"/>
</dbReference>
<evidence type="ECO:0000256" key="2">
    <source>
        <dbReference type="ARBA" id="ARBA00023125"/>
    </source>
</evidence>
<protein>
    <recommendedName>
        <fullName evidence="8">Tyrosine recombinase XerD</fullName>
    </recommendedName>
</protein>
<dbReference type="Pfam" id="PF00589">
    <property type="entry name" value="Phage_integrase"/>
    <property type="match status" value="1"/>
</dbReference>
<dbReference type="PANTHER" id="PTHR30349:SF41">
    <property type="entry name" value="INTEGRASE_RECOMBINASE PROTEIN MJ0367-RELATED"/>
    <property type="match status" value="1"/>
</dbReference>
<evidence type="ECO:0000313" key="6">
    <source>
        <dbReference type="EMBL" id="GCE17552.1"/>
    </source>
</evidence>
<comment type="caution">
    <text evidence="6">The sequence shown here is derived from an EMBL/GenBank/DDBJ whole genome shotgun (WGS) entry which is preliminary data.</text>
</comment>
<gene>
    <name evidence="6" type="ORF">KDK_13520</name>
</gene>
<dbReference type="PROSITE" id="PS51898">
    <property type="entry name" value="TYR_RECOMBINASE"/>
    <property type="match status" value="1"/>
</dbReference>
<dbReference type="InterPro" id="IPR000595">
    <property type="entry name" value="cNMP-bd_dom"/>
</dbReference>
<dbReference type="SUPFAM" id="SSF56349">
    <property type="entry name" value="DNA breaking-rejoining enzymes"/>
    <property type="match status" value="1"/>
</dbReference>
<dbReference type="EMBL" id="BIFS01000001">
    <property type="protein sequence ID" value="GCE17552.1"/>
    <property type="molecule type" value="Genomic_DNA"/>
</dbReference>
<dbReference type="InterPro" id="IPR011010">
    <property type="entry name" value="DNA_brk_join_enz"/>
</dbReference>
<evidence type="ECO:0008006" key="8">
    <source>
        <dbReference type="Google" id="ProtNLM"/>
    </source>
</evidence>
<evidence type="ECO:0000313" key="7">
    <source>
        <dbReference type="Proteomes" id="UP000287188"/>
    </source>
</evidence>
<keyword evidence="2" id="KW-0238">DNA-binding</keyword>
<organism evidence="6 7">
    <name type="scientific">Dictyobacter kobayashii</name>
    <dbReference type="NCBI Taxonomy" id="2014872"/>
    <lineage>
        <taxon>Bacteria</taxon>
        <taxon>Bacillati</taxon>
        <taxon>Chloroflexota</taxon>
        <taxon>Ktedonobacteria</taxon>
        <taxon>Ktedonobacterales</taxon>
        <taxon>Dictyobacteraceae</taxon>
        <taxon>Dictyobacter</taxon>
    </lineage>
</organism>
<dbReference type="Gene3D" id="1.10.443.10">
    <property type="entry name" value="Intergrase catalytic core"/>
    <property type="match status" value="1"/>
</dbReference>
<feature type="domain" description="Cyclic nucleotide-binding" evidence="4">
    <location>
        <begin position="155"/>
        <end position="238"/>
    </location>
</feature>
<evidence type="ECO:0000259" key="5">
    <source>
        <dbReference type="PROSITE" id="PS51898"/>
    </source>
</evidence>
<dbReference type="GO" id="GO:0015074">
    <property type="term" value="P:DNA integration"/>
    <property type="evidence" value="ECO:0007669"/>
    <property type="project" value="InterPro"/>
</dbReference>
<dbReference type="InterPro" id="IPR010998">
    <property type="entry name" value="Integrase_recombinase_N"/>
</dbReference>
<evidence type="ECO:0000259" key="4">
    <source>
        <dbReference type="PROSITE" id="PS50042"/>
    </source>
</evidence>
<evidence type="ECO:0000256" key="3">
    <source>
        <dbReference type="ARBA" id="ARBA00023172"/>
    </source>
</evidence>
<keyword evidence="7" id="KW-1185">Reference proteome</keyword>
<proteinExistence type="inferred from homology"/>
<comment type="similarity">
    <text evidence="1">Belongs to the 'phage' integrase family.</text>
</comment>
<feature type="domain" description="Tyr recombinase" evidence="5">
    <location>
        <begin position="154"/>
        <end position="363"/>
    </location>
</feature>